<evidence type="ECO:0000313" key="2">
    <source>
        <dbReference type="EMBL" id="MDE1461114.1"/>
    </source>
</evidence>
<keyword evidence="3" id="KW-1185">Reference proteome</keyword>
<reference evidence="2 3" key="1">
    <citation type="submission" date="2022-11" db="EMBL/GenBank/DDBJ databases">
        <title>Spartinivicinus poritis sp. nov., isolated from scleractinian coral Porites lutea.</title>
        <authorList>
            <person name="Zhang G."/>
            <person name="Cai L."/>
            <person name="Wei Q."/>
        </authorList>
    </citation>
    <scope>NUCLEOTIDE SEQUENCE [LARGE SCALE GENOMIC DNA]</scope>
    <source>
        <strain evidence="2 3">A2-2</strain>
    </source>
</reference>
<proteinExistence type="predicted"/>
<sequence length="108" mass="11972">MSEFIELFRFKLKADATQAELETANQALQQFILQQPGFLYRSLSFNNTAEEWLGINYWESEAAAQAAANQFMESKLTQAYMTLIDNTSINKELSTVVACQAGSSCGGS</sequence>
<comment type="caution">
    <text evidence="2">The sequence shown here is derived from an EMBL/GenBank/DDBJ whole genome shotgun (WGS) entry which is preliminary data.</text>
</comment>
<dbReference type="InterPro" id="IPR007138">
    <property type="entry name" value="ABM_dom"/>
</dbReference>
<accession>A0ABT5U7I4</accession>
<evidence type="ECO:0000313" key="3">
    <source>
        <dbReference type="Proteomes" id="UP001528823"/>
    </source>
</evidence>
<dbReference type="SUPFAM" id="SSF54909">
    <property type="entry name" value="Dimeric alpha+beta barrel"/>
    <property type="match status" value="1"/>
</dbReference>
<keyword evidence="2" id="KW-0503">Monooxygenase</keyword>
<dbReference type="Gene3D" id="3.30.70.100">
    <property type="match status" value="1"/>
</dbReference>
<dbReference type="EMBL" id="JAPMOU010000003">
    <property type="protein sequence ID" value="MDE1461114.1"/>
    <property type="molecule type" value="Genomic_DNA"/>
</dbReference>
<dbReference type="Proteomes" id="UP001528823">
    <property type="component" value="Unassembled WGS sequence"/>
</dbReference>
<dbReference type="Pfam" id="PF03992">
    <property type="entry name" value="ABM"/>
    <property type="match status" value="1"/>
</dbReference>
<feature type="domain" description="ABM" evidence="1">
    <location>
        <begin position="5"/>
        <end position="67"/>
    </location>
</feature>
<keyword evidence="2" id="KW-0560">Oxidoreductase</keyword>
<dbReference type="GO" id="GO:0004497">
    <property type="term" value="F:monooxygenase activity"/>
    <property type="evidence" value="ECO:0007669"/>
    <property type="project" value="UniProtKB-KW"/>
</dbReference>
<gene>
    <name evidence="2" type="ORF">ORQ98_03970</name>
</gene>
<dbReference type="RefSeq" id="WP_274687481.1">
    <property type="nucleotide sequence ID" value="NZ_JAPMOU010000003.1"/>
</dbReference>
<protein>
    <submittedName>
        <fullName evidence="2">Antibiotic biosynthesis monooxygenase</fullName>
    </submittedName>
</protein>
<evidence type="ECO:0000259" key="1">
    <source>
        <dbReference type="Pfam" id="PF03992"/>
    </source>
</evidence>
<dbReference type="InterPro" id="IPR011008">
    <property type="entry name" value="Dimeric_a/b-barrel"/>
</dbReference>
<name>A0ABT5U7I4_9GAMM</name>
<organism evidence="2 3">
    <name type="scientific">Spartinivicinus poritis</name>
    <dbReference type="NCBI Taxonomy" id="2994640"/>
    <lineage>
        <taxon>Bacteria</taxon>
        <taxon>Pseudomonadati</taxon>
        <taxon>Pseudomonadota</taxon>
        <taxon>Gammaproteobacteria</taxon>
        <taxon>Oceanospirillales</taxon>
        <taxon>Zooshikellaceae</taxon>
        <taxon>Spartinivicinus</taxon>
    </lineage>
</organism>